<keyword evidence="3" id="KW-0813">Transport</keyword>
<dbReference type="Gene3D" id="3.40.50.1980">
    <property type="entry name" value="Nitrogenase molybdenum iron protein domain"/>
    <property type="match status" value="2"/>
</dbReference>
<dbReference type="Pfam" id="PF01497">
    <property type="entry name" value="Peripla_BP_2"/>
    <property type="match status" value="1"/>
</dbReference>
<comment type="similarity">
    <text evidence="2">Belongs to the bacterial solute-binding protein 8 family.</text>
</comment>
<evidence type="ECO:0000313" key="8">
    <source>
        <dbReference type="EMBL" id="HIW07326.1"/>
    </source>
</evidence>
<evidence type="ECO:0000313" key="9">
    <source>
        <dbReference type="Proteomes" id="UP000823934"/>
    </source>
</evidence>
<evidence type="ECO:0000256" key="4">
    <source>
        <dbReference type="ARBA" id="ARBA00022496"/>
    </source>
</evidence>
<comment type="subcellular location">
    <subcellularLocation>
        <location evidence="1">Cell envelope</location>
    </subcellularLocation>
</comment>
<evidence type="ECO:0000256" key="2">
    <source>
        <dbReference type="ARBA" id="ARBA00008814"/>
    </source>
</evidence>
<organism evidence="8 9">
    <name type="scientific">Candidatus Ignatzschineria merdigallinarum</name>
    <dbReference type="NCBI Taxonomy" id="2838621"/>
    <lineage>
        <taxon>Bacteria</taxon>
        <taxon>Pseudomonadati</taxon>
        <taxon>Pseudomonadota</taxon>
        <taxon>Gammaproteobacteria</taxon>
        <taxon>Cardiobacteriales</taxon>
        <taxon>Ignatzschineriaceae</taxon>
        <taxon>Ignatzschineria</taxon>
    </lineage>
</organism>
<proteinExistence type="inferred from homology"/>
<feature type="signal peptide" evidence="6">
    <location>
        <begin position="1"/>
        <end position="19"/>
    </location>
</feature>
<dbReference type="AlphaFoldDB" id="A0A9D1Q710"/>
<evidence type="ECO:0000256" key="1">
    <source>
        <dbReference type="ARBA" id="ARBA00004196"/>
    </source>
</evidence>
<sequence>MRKLLLAAGLAGCLGVAIAAPKAVVMDFGALDTIDALGGSESVVAIPKQFAPEYLEKYQTDEMLSSGDMFKLDMELINNENPDFIVISGRQGRSAAQLQSIAPVINFSAANDDFLESAKFNIYAVGKAIEKEAEAKAAWDSLNNKIEKSAEKAKASPQTALVIMHNDGNFWISNTSGYATLVHDVLGVKRAETEEVEKGVQADASYLTAKNPDIVYIIDRSAAIGQTPMSQDHFKAADFAEISAVKNDKVVYLTPKLWYLSGKGLQSLDLQTDEIMKAID</sequence>
<dbReference type="GO" id="GO:1901678">
    <property type="term" value="P:iron coordination entity transport"/>
    <property type="evidence" value="ECO:0007669"/>
    <property type="project" value="UniProtKB-ARBA"/>
</dbReference>
<keyword evidence="4" id="KW-0406">Ion transport</keyword>
<dbReference type="EMBL" id="DXHP01000187">
    <property type="protein sequence ID" value="HIW07326.1"/>
    <property type="molecule type" value="Genomic_DNA"/>
</dbReference>
<comment type="caution">
    <text evidence="8">The sequence shown here is derived from an EMBL/GenBank/DDBJ whole genome shotgun (WGS) entry which is preliminary data.</text>
</comment>
<dbReference type="GO" id="GO:0030288">
    <property type="term" value="C:outer membrane-bounded periplasmic space"/>
    <property type="evidence" value="ECO:0007669"/>
    <property type="project" value="TreeGrafter"/>
</dbReference>
<dbReference type="SUPFAM" id="SSF53807">
    <property type="entry name" value="Helical backbone' metal receptor"/>
    <property type="match status" value="1"/>
</dbReference>
<dbReference type="InterPro" id="IPR002491">
    <property type="entry name" value="ABC_transptr_periplasmic_BD"/>
</dbReference>
<reference evidence="8" key="2">
    <citation type="submission" date="2021-04" db="EMBL/GenBank/DDBJ databases">
        <authorList>
            <person name="Gilroy R."/>
        </authorList>
    </citation>
    <scope>NUCLEOTIDE SEQUENCE</scope>
    <source>
        <strain evidence="8">CHK160-9182</strain>
    </source>
</reference>
<evidence type="ECO:0000256" key="5">
    <source>
        <dbReference type="ARBA" id="ARBA00022729"/>
    </source>
</evidence>
<dbReference type="PROSITE" id="PS50983">
    <property type="entry name" value="FE_B12_PBP"/>
    <property type="match status" value="1"/>
</dbReference>
<evidence type="ECO:0000256" key="3">
    <source>
        <dbReference type="ARBA" id="ARBA00022448"/>
    </source>
</evidence>
<feature type="domain" description="Fe/B12 periplasmic-binding" evidence="7">
    <location>
        <begin position="22"/>
        <end position="280"/>
    </location>
</feature>
<name>A0A9D1Q710_9GAMM</name>
<dbReference type="InterPro" id="IPR051313">
    <property type="entry name" value="Bact_iron-sidero_bind"/>
</dbReference>
<protein>
    <submittedName>
        <fullName evidence="8">ABC transporter substrate-binding protein</fullName>
    </submittedName>
</protein>
<gene>
    <name evidence="8" type="ORF">H9889_08410</name>
</gene>
<keyword evidence="4" id="KW-0410">Iron transport</keyword>
<dbReference type="PANTHER" id="PTHR30532">
    <property type="entry name" value="IRON III DICITRATE-BINDING PERIPLASMIC PROTEIN"/>
    <property type="match status" value="1"/>
</dbReference>
<keyword evidence="5 6" id="KW-0732">Signal</keyword>
<accession>A0A9D1Q710</accession>
<feature type="chain" id="PRO_5039722215" evidence="6">
    <location>
        <begin position="20"/>
        <end position="280"/>
    </location>
</feature>
<evidence type="ECO:0000259" key="7">
    <source>
        <dbReference type="PROSITE" id="PS50983"/>
    </source>
</evidence>
<dbReference type="Proteomes" id="UP000823934">
    <property type="component" value="Unassembled WGS sequence"/>
</dbReference>
<evidence type="ECO:0000256" key="6">
    <source>
        <dbReference type="SAM" id="SignalP"/>
    </source>
</evidence>
<reference evidence="8" key="1">
    <citation type="journal article" date="2021" name="PeerJ">
        <title>Extensive microbial diversity within the chicken gut microbiome revealed by metagenomics and culture.</title>
        <authorList>
            <person name="Gilroy R."/>
            <person name="Ravi A."/>
            <person name="Getino M."/>
            <person name="Pursley I."/>
            <person name="Horton D.L."/>
            <person name="Alikhan N.F."/>
            <person name="Baker D."/>
            <person name="Gharbi K."/>
            <person name="Hall N."/>
            <person name="Watson M."/>
            <person name="Adriaenssens E.M."/>
            <person name="Foster-Nyarko E."/>
            <person name="Jarju S."/>
            <person name="Secka A."/>
            <person name="Antonio M."/>
            <person name="Oren A."/>
            <person name="Chaudhuri R.R."/>
            <person name="La Ragione R."/>
            <person name="Hildebrand F."/>
            <person name="Pallen M.J."/>
        </authorList>
    </citation>
    <scope>NUCLEOTIDE SEQUENCE</scope>
    <source>
        <strain evidence="8">CHK160-9182</strain>
    </source>
</reference>
<dbReference type="PANTHER" id="PTHR30532:SF28">
    <property type="entry name" value="PETROBACTIN-BINDING PROTEIN YCLQ"/>
    <property type="match status" value="1"/>
</dbReference>
<keyword evidence="4" id="KW-0408">Iron</keyword>